<evidence type="ECO:0000256" key="6">
    <source>
        <dbReference type="ARBA" id="ARBA00022679"/>
    </source>
</evidence>
<sequence length="286" mass="32931">MVVVAEVRVSLFSFLLCSSVMLLPLLPKLNAKVSFFIHEYWLYLLLCYGILSLAILRLVYRAPISSQVALRAGSIGFGFGLGFLLSLYSAPWRVFGWYMMVLCFFHFSEYFVTAWINPRSLSLDSFLLNHSVEYGIAVVAGITEYVIELFIIPGIKQVSIFSVVGLLIIIAGEGLRKLAMFTARSNFNHIIQTYKERDHVLVTHGIYKYMRHPSYVGWFIWTLGTQLMLCNPICLVAYTLASWRFFKERVIEEEITLLNFFGEDYIDYQKAVPTGLPFIKGYRWEL</sequence>
<dbReference type="Proteomes" id="UP000695022">
    <property type="component" value="Unplaced"/>
</dbReference>
<comment type="similarity">
    <text evidence="3 13">Belongs to the class VI-like SAM-binding methyltransferase superfamily. Isoprenylcysteine carboxyl methyltransferase family.</text>
</comment>
<evidence type="ECO:0000256" key="4">
    <source>
        <dbReference type="ARBA" id="ARBA00012151"/>
    </source>
</evidence>
<dbReference type="RefSeq" id="XP_014669588.1">
    <property type="nucleotide sequence ID" value="XM_014814102.1"/>
</dbReference>
<comment type="function">
    <text evidence="11">Catalyzes the post-translational methylation of isoprenylated C-terminal cysteine residues.</text>
</comment>
<keyword evidence="9 13" id="KW-1133">Transmembrane helix</keyword>
<reference evidence="15" key="1">
    <citation type="submission" date="2025-08" db="UniProtKB">
        <authorList>
            <consortium name="RefSeq"/>
        </authorList>
    </citation>
    <scope>IDENTIFICATION</scope>
</reference>
<feature type="transmembrane region" description="Helical" evidence="13">
    <location>
        <begin position="218"/>
        <end position="241"/>
    </location>
</feature>
<evidence type="ECO:0000256" key="11">
    <source>
        <dbReference type="ARBA" id="ARBA00023572"/>
    </source>
</evidence>
<dbReference type="InterPro" id="IPR007269">
    <property type="entry name" value="ICMT_MeTrfase"/>
</dbReference>
<keyword evidence="8 13" id="KW-0812">Transmembrane</keyword>
<dbReference type="PANTHER" id="PTHR12714:SF9">
    <property type="entry name" value="PROTEIN-S-ISOPRENYLCYSTEINE O-METHYLTRANSFERASE"/>
    <property type="match status" value="1"/>
</dbReference>
<evidence type="ECO:0000256" key="1">
    <source>
        <dbReference type="ARBA" id="ARBA00001450"/>
    </source>
</evidence>
<organism evidence="14 15">
    <name type="scientific">Priapulus caudatus</name>
    <name type="common">Priapulid worm</name>
    <dbReference type="NCBI Taxonomy" id="37621"/>
    <lineage>
        <taxon>Eukaryota</taxon>
        <taxon>Metazoa</taxon>
        <taxon>Ecdysozoa</taxon>
        <taxon>Scalidophora</taxon>
        <taxon>Priapulida</taxon>
        <taxon>Priapulimorpha</taxon>
        <taxon>Priapulimorphida</taxon>
        <taxon>Priapulidae</taxon>
        <taxon>Priapulus</taxon>
    </lineage>
</organism>
<dbReference type="PROSITE" id="PS51564">
    <property type="entry name" value="SAM_ICMT"/>
    <property type="match status" value="1"/>
</dbReference>
<evidence type="ECO:0000256" key="7">
    <source>
        <dbReference type="ARBA" id="ARBA00022691"/>
    </source>
</evidence>
<keyword evidence="6" id="KW-0808">Transferase</keyword>
<dbReference type="GeneID" id="106810673"/>
<feature type="transmembrane region" description="Helical" evidence="13">
    <location>
        <begin position="95"/>
        <end position="113"/>
    </location>
</feature>
<evidence type="ECO:0000313" key="15">
    <source>
        <dbReference type="RefSeq" id="XP_014669588.1"/>
    </source>
</evidence>
<dbReference type="InterPro" id="IPR025770">
    <property type="entry name" value="PPMT_MeTrfase"/>
</dbReference>
<evidence type="ECO:0000256" key="8">
    <source>
        <dbReference type="ARBA" id="ARBA00022692"/>
    </source>
</evidence>
<comment type="subcellular location">
    <subcellularLocation>
        <location evidence="13">Endoplasmic reticulum membrane</location>
        <topology evidence="13">Multi-pass membrane protein</topology>
    </subcellularLocation>
    <subcellularLocation>
        <location evidence="2">Membrane</location>
        <topology evidence="2">Multi-pass membrane protein</topology>
    </subcellularLocation>
</comment>
<feature type="transmembrane region" description="Helical" evidence="13">
    <location>
        <begin position="72"/>
        <end position="89"/>
    </location>
</feature>
<evidence type="ECO:0000256" key="5">
    <source>
        <dbReference type="ARBA" id="ARBA00022603"/>
    </source>
</evidence>
<evidence type="ECO:0000256" key="12">
    <source>
        <dbReference type="ARBA" id="ARBA00023656"/>
    </source>
</evidence>
<keyword evidence="14" id="KW-1185">Reference proteome</keyword>
<keyword evidence="13" id="KW-0256">Endoplasmic reticulum</keyword>
<evidence type="ECO:0000256" key="9">
    <source>
        <dbReference type="ARBA" id="ARBA00022989"/>
    </source>
</evidence>
<evidence type="ECO:0000256" key="10">
    <source>
        <dbReference type="ARBA" id="ARBA00023136"/>
    </source>
</evidence>
<proteinExistence type="inferred from homology"/>
<evidence type="ECO:0000313" key="14">
    <source>
        <dbReference type="Proteomes" id="UP000695022"/>
    </source>
</evidence>
<keyword evidence="5 13" id="KW-0489">Methyltransferase</keyword>
<feature type="transmembrane region" description="Helical" evidence="13">
    <location>
        <begin position="158"/>
        <end position="175"/>
    </location>
</feature>
<keyword evidence="10 13" id="KW-0472">Membrane</keyword>
<protein>
    <recommendedName>
        <fullName evidence="12 13">Protein-S-isoprenylcysteine O-methyltransferase</fullName>
        <ecNumber evidence="4 13">2.1.1.100</ecNumber>
    </recommendedName>
</protein>
<evidence type="ECO:0000256" key="2">
    <source>
        <dbReference type="ARBA" id="ARBA00004141"/>
    </source>
</evidence>
<feature type="transmembrane region" description="Helical" evidence="13">
    <location>
        <begin position="41"/>
        <end position="60"/>
    </location>
</feature>
<comment type="catalytic activity">
    <reaction evidence="1 13">
        <text>[protein]-C-terminal S-[(2E,6E)-farnesyl]-L-cysteine + S-adenosyl-L-methionine = [protein]-C-terminal S-[(2E,6E)-farnesyl]-L-cysteine methyl ester + S-adenosyl-L-homocysteine</text>
        <dbReference type="Rhea" id="RHEA:21672"/>
        <dbReference type="Rhea" id="RHEA-COMP:12125"/>
        <dbReference type="Rhea" id="RHEA-COMP:12126"/>
        <dbReference type="ChEBI" id="CHEBI:57856"/>
        <dbReference type="ChEBI" id="CHEBI:59789"/>
        <dbReference type="ChEBI" id="CHEBI:90510"/>
        <dbReference type="ChEBI" id="CHEBI:90511"/>
        <dbReference type="EC" id="2.1.1.100"/>
    </reaction>
</comment>
<dbReference type="PANTHER" id="PTHR12714">
    <property type="entry name" value="PROTEIN-S ISOPRENYLCYSTEINE O-METHYLTRANSFERASE"/>
    <property type="match status" value="1"/>
</dbReference>
<accession>A0ABM1EBL7</accession>
<dbReference type="Gene3D" id="1.20.120.1630">
    <property type="match status" value="1"/>
</dbReference>
<evidence type="ECO:0000256" key="13">
    <source>
        <dbReference type="RuleBase" id="RU362022"/>
    </source>
</evidence>
<keyword evidence="7 13" id="KW-0949">S-adenosyl-L-methionine</keyword>
<name>A0ABM1EBL7_PRICU</name>
<dbReference type="Pfam" id="PF04140">
    <property type="entry name" value="ICMT"/>
    <property type="match status" value="1"/>
</dbReference>
<gene>
    <name evidence="15" type="primary">LOC106810673</name>
</gene>
<dbReference type="EC" id="2.1.1.100" evidence="4 13"/>
<evidence type="ECO:0000256" key="3">
    <source>
        <dbReference type="ARBA" id="ARBA00009140"/>
    </source>
</evidence>